<comment type="similarity">
    <text evidence="1">Belongs to the short-chain dehydrogenases/reductases (SDR) family.</text>
</comment>
<sequence length="235" mass="24364">MKDQRIIVIGGTSGIGLESARRFAAQGARVTVTGRDAAKGAALDVPGVRFAQLDAGVRAQCDAFFADHGPFEHLVVCASGAAGAGAFRDLALDDLRTGFDGKFWPQLNVLQASLAHIAAGGSATLVGAISARAQQPGTAGLAAINGALEAMLPILASELRPLRVNMVAPGVIDTPWWHRVRDAQRARLFEEMGAAVPAGRVGTPADVAEVIVMLASNTFITGSVIDVDGGWKLRC</sequence>
<dbReference type="PRINTS" id="PR00081">
    <property type="entry name" value="GDHRDH"/>
</dbReference>
<evidence type="ECO:0000313" key="3">
    <source>
        <dbReference type="EMBL" id="MCS0581216.1"/>
    </source>
</evidence>
<organism evidence="3 4">
    <name type="scientific">Massilia pinisoli</name>
    <dbReference type="NCBI Taxonomy" id="1772194"/>
    <lineage>
        <taxon>Bacteria</taxon>
        <taxon>Pseudomonadati</taxon>
        <taxon>Pseudomonadota</taxon>
        <taxon>Betaproteobacteria</taxon>
        <taxon>Burkholderiales</taxon>
        <taxon>Oxalobacteraceae</taxon>
        <taxon>Telluria group</taxon>
        <taxon>Massilia</taxon>
    </lineage>
</organism>
<dbReference type="PANTHER" id="PTHR43477">
    <property type="entry name" value="DIHYDROANTICAPSIN 7-DEHYDROGENASE"/>
    <property type="match status" value="1"/>
</dbReference>
<dbReference type="Pfam" id="PF13561">
    <property type="entry name" value="adh_short_C2"/>
    <property type="match status" value="1"/>
</dbReference>
<dbReference type="EMBL" id="JANUGW010000004">
    <property type="protein sequence ID" value="MCS0581216.1"/>
    <property type="molecule type" value="Genomic_DNA"/>
</dbReference>
<evidence type="ECO:0000313" key="4">
    <source>
        <dbReference type="Proteomes" id="UP001204151"/>
    </source>
</evidence>
<keyword evidence="2" id="KW-0560">Oxidoreductase</keyword>
<reference evidence="3 4" key="1">
    <citation type="submission" date="2022-08" db="EMBL/GenBank/DDBJ databases">
        <title>Reclassification of Massilia species as members of the genera Telluria, Duganella, Pseudoduganella, Mokoshia gen. nov. and Zemynaea gen. nov. using orthogonal and non-orthogonal genome-based approaches.</title>
        <authorList>
            <person name="Bowman J.P."/>
        </authorList>
    </citation>
    <scope>NUCLEOTIDE SEQUENCE [LARGE SCALE GENOMIC DNA]</scope>
    <source>
        <strain evidence="3 4">JCM 31316</strain>
    </source>
</reference>
<evidence type="ECO:0000256" key="2">
    <source>
        <dbReference type="ARBA" id="ARBA00023002"/>
    </source>
</evidence>
<protein>
    <submittedName>
        <fullName evidence="3">SDR family oxidoreductase</fullName>
    </submittedName>
</protein>
<accession>A0ABT1ZMU7</accession>
<proteinExistence type="inferred from homology"/>
<keyword evidence="4" id="KW-1185">Reference proteome</keyword>
<gene>
    <name evidence="3" type="ORF">NX784_06400</name>
</gene>
<evidence type="ECO:0000256" key="1">
    <source>
        <dbReference type="ARBA" id="ARBA00006484"/>
    </source>
</evidence>
<comment type="caution">
    <text evidence="3">The sequence shown here is derived from an EMBL/GenBank/DDBJ whole genome shotgun (WGS) entry which is preliminary data.</text>
</comment>
<dbReference type="RefSeq" id="WP_258815832.1">
    <property type="nucleotide sequence ID" value="NZ_JANUGW010000004.1"/>
</dbReference>
<name>A0ABT1ZMU7_9BURK</name>
<dbReference type="Proteomes" id="UP001204151">
    <property type="component" value="Unassembled WGS sequence"/>
</dbReference>
<dbReference type="InterPro" id="IPR051122">
    <property type="entry name" value="SDR_DHRS6-like"/>
</dbReference>
<dbReference type="InterPro" id="IPR002347">
    <property type="entry name" value="SDR_fam"/>
</dbReference>
<dbReference type="InterPro" id="IPR036291">
    <property type="entry name" value="NAD(P)-bd_dom_sf"/>
</dbReference>
<dbReference type="SUPFAM" id="SSF51735">
    <property type="entry name" value="NAD(P)-binding Rossmann-fold domains"/>
    <property type="match status" value="1"/>
</dbReference>
<dbReference type="PANTHER" id="PTHR43477:SF1">
    <property type="entry name" value="DIHYDROANTICAPSIN 7-DEHYDROGENASE"/>
    <property type="match status" value="1"/>
</dbReference>
<dbReference type="Gene3D" id="3.40.50.720">
    <property type="entry name" value="NAD(P)-binding Rossmann-like Domain"/>
    <property type="match status" value="1"/>
</dbReference>